<dbReference type="GO" id="GO:0015031">
    <property type="term" value="P:protein transport"/>
    <property type="evidence" value="ECO:0007669"/>
    <property type="project" value="UniProtKB-KW"/>
</dbReference>
<dbReference type="GO" id="GO:0005776">
    <property type="term" value="C:autophagosome"/>
    <property type="evidence" value="ECO:0007669"/>
    <property type="project" value="UniProtKB-SubCell"/>
</dbReference>
<feature type="region of interest" description="Disordered" evidence="12">
    <location>
        <begin position="279"/>
        <end position="299"/>
    </location>
</feature>
<feature type="region of interest" description="Disordered" evidence="12">
    <location>
        <begin position="385"/>
        <end position="416"/>
    </location>
</feature>
<feature type="binding site" evidence="11">
    <location>
        <position position="39"/>
    </location>
    <ligand>
        <name>ATP</name>
        <dbReference type="ChEBI" id="CHEBI:30616"/>
    </ligand>
</feature>
<organism evidence="14 15">
    <name type="scientific">Arabis nemorensis</name>
    <dbReference type="NCBI Taxonomy" id="586526"/>
    <lineage>
        <taxon>Eukaryota</taxon>
        <taxon>Viridiplantae</taxon>
        <taxon>Streptophyta</taxon>
        <taxon>Embryophyta</taxon>
        <taxon>Tracheophyta</taxon>
        <taxon>Spermatophyta</taxon>
        <taxon>Magnoliopsida</taxon>
        <taxon>eudicotyledons</taxon>
        <taxon>Gunneridae</taxon>
        <taxon>Pentapetalae</taxon>
        <taxon>rosids</taxon>
        <taxon>malvids</taxon>
        <taxon>Brassicales</taxon>
        <taxon>Brassicaceae</taxon>
        <taxon>Arabideae</taxon>
        <taxon>Arabis</taxon>
    </lineage>
</organism>
<dbReference type="Gene3D" id="1.10.510.10">
    <property type="entry name" value="Transferase(Phosphotransferase) domain 1"/>
    <property type="match status" value="1"/>
</dbReference>
<dbReference type="PANTHER" id="PTHR24348">
    <property type="entry name" value="SERINE/THREONINE-PROTEIN KINASE UNC-51-RELATED"/>
    <property type="match status" value="1"/>
</dbReference>
<dbReference type="AlphaFoldDB" id="A0A565BYT4"/>
<keyword evidence="7 11" id="KW-0067">ATP-binding</keyword>
<keyword evidence="10" id="KW-0968">Cytoplasmic vesicle</keyword>
<evidence type="ECO:0000256" key="2">
    <source>
        <dbReference type="ARBA" id="ARBA00022448"/>
    </source>
</evidence>
<accession>A0A565BYT4</accession>
<evidence type="ECO:0000313" key="14">
    <source>
        <dbReference type="EMBL" id="VVB06570.1"/>
    </source>
</evidence>
<keyword evidence="5 11" id="KW-0547">Nucleotide-binding</keyword>
<dbReference type="Pfam" id="PF24497">
    <property type="entry name" value="MIT_ATG1"/>
    <property type="match status" value="1"/>
</dbReference>
<evidence type="ECO:0000256" key="10">
    <source>
        <dbReference type="ARBA" id="ARBA00023329"/>
    </source>
</evidence>
<dbReference type="FunFam" id="1.10.510.10:FF:000548">
    <property type="entry name" value="Serine/threonine-protein kinase ATG1"/>
    <property type="match status" value="1"/>
</dbReference>
<dbReference type="GO" id="GO:0005829">
    <property type="term" value="C:cytosol"/>
    <property type="evidence" value="ECO:0007669"/>
    <property type="project" value="TreeGrafter"/>
</dbReference>
<dbReference type="Proteomes" id="UP000489600">
    <property type="component" value="Unassembled WGS sequence"/>
</dbReference>
<dbReference type="InterPro" id="IPR008271">
    <property type="entry name" value="Ser/Thr_kinase_AS"/>
</dbReference>
<dbReference type="PROSITE" id="PS50011">
    <property type="entry name" value="PROTEIN_KINASE_DOM"/>
    <property type="match status" value="1"/>
</dbReference>
<keyword evidence="8" id="KW-0653">Protein transport</keyword>
<dbReference type="SUPFAM" id="SSF56112">
    <property type="entry name" value="Protein kinase-like (PK-like)"/>
    <property type="match status" value="1"/>
</dbReference>
<keyword evidence="15" id="KW-1185">Reference proteome</keyword>
<keyword evidence="3" id="KW-0723">Serine/threonine-protein kinase</keyword>
<name>A0A565BYT4_9BRAS</name>
<gene>
    <name evidence="14" type="ORF">ANE_LOCUS17014</name>
</gene>
<evidence type="ECO:0000256" key="7">
    <source>
        <dbReference type="ARBA" id="ARBA00022840"/>
    </source>
</evidence>
<dbReference type="OrthoDB" id="346907at2759"/>
<dbReference type="InterPro" id="IPR056281">
    <property type="entry name" value="MIT_ATG1a/b/c"/>
</dbReference>
<keyword evidence="9" id="KW-0072">Autophagy</keyword>
<evidence type="ECO:0000256" key="11">
    <source>
        <dbReference type="PROSITE-ProRule" id="PRU10141"/>
    </source>
</evidence>
<dbReference type="PROSITE" id="PS00107">
    <property type="entry name" value="PROTEIN_KINASE_ATP"/>
    <property type="match status" value="1"/>
</dbReference>
<dbReference type="GO" id="GO:0000407">
    <property type="term" value="C:phagophore assembly site"/>
    <property type="evidence" value="ECO:0007669"/>
    <property type="project" value="TreeGrafter"/>
</dbReference>
<evidence type="ECO:0000256" key="5">
    <source>
        <dbReference type="ARBA" id="ARBA00022741"/>
    </source>
</evidence>
<proteinExistence type="predicted"/>
<evidence type="ECO:0000256" key="1">
    <source>
        <dbReference type="ARBA" id="ARBA00004419"/>
    </source>
</evidence>
<comment type="subcellular location">
    <subcellularLocation>
        <location evidence="1">Cytoplasmic vesicle</location>
        <location evidence="1">Autophagosome</location>
    </subcellularLocation>
</comment>
<keyword evidence="4" id="KW-0808">Transferase</keyword>
<dbReference type="InterPro" id="IPR045269">
    <property type="entry name" value="Atg1-like"/>
</dbReference>
<evidence type="ECO:0000256" key="3">
    <source>
        <dbReference type="ARBA" id="ARBA00022527"/>
    </source>
</evidence>
<evidence type="ECO:0000259" key="13">
    <source>
        <dbReference type="PROSITE" id="PS50011"/>
    </source>
</evidence>
<evidence type="ECO:0000313" key="15">
    <source>
        <dbReference type="Proteomes" id="UP000489600"/>
    </source>
</evidence>
<dbReference type="FunFam" id="3.30.200.20:FF:000003">
    <property type="entry name" value="Non-specific serine/threonine protein kinase"/>
    <property type="match status" value="1"/>
</dbReference>
<feature type="compositionally biased region" description="Polar residues" evidence="12">
    <location>
        <begin position="280"/>
        <end position="299"/>
    </location>
</feature>
<dbReference type="CDD" id="cd14009">
    <property type="entry name" value="STKc_ATG1_ULK_like"/>
    <property type="match status" value="1"/>
</dbReference>
<dbReference type="PANTHER" id="PTHR24348:SF22">
    <property type="entry name" value="NON-SPECIFIC SERINE_THREONINE PROTEIN KINASE"/>
    <property type="match status" value="1"/>
</dbReference>
<dbReference type="GO" id="GO:0004674">
    <property type="term" value="F:protein serine/threonine kinase activity"/>
    <property type="evidence" value="ECO:0007669"/>
    <property type="project" value="UniProtKB-KW"/>
</dbReference>
<dbReference type="Pfam" id="PF00069">
    <property type="entry name" value="Pkinase"/>
    <property type="match status" value="1"/>
</dbReference>
<dbReference type="GO" id="GO:0031410">
    <property type="term" value="C:cytoplasmic vesicle"/>
    <property type="evidence" value="ECO:0007669"/>
    <property type="project" value="UniProtKB-KW"/>
</dbReference>
<keyword evidence="6" id="KW-0418">Kinase</keyword>
<evidence type="ECO:0000256" key="8">
    <source>
        <dbReference type="ARBA" id="ARBA00022927"/>
    </source>
</evidence>
<dbReference type="GO" id="GO:0016020">
    <property type="term" value="C:membrane"/>
    <property type="evidence" value="ECO:0007669"/>
    <property type="project" value="TreeGrafter"/>
</dbReference>
<dbReference type="InterPro" id="IPR011009">
    <property type="entry name" value="Kinase-like_dom_sf"/>
</dbReference>
<dbReference type="GO" id="GO:0005524">
    <property type="term" value="F:ATP binding"/>
    <property type="evidence" value="ECO:0007669"/>
    <property type="project" value="UniProtKB-UniRule"/>
</dbReference>
<evidence type="ECO:0000256" key="12">
    <source>
        <dbReference type="SAM" id="MobiDB-lite"/>
    </source>
</evidence>
<evidence type="ECO:0000256" key="9">
    <source>
        <dbReference type="ARBA" id="ARBA00023006"/>
    </source>
</evidence>
<dbReference type="PROSITE" id="PS00108">
    <property type="entry name" value="PROTEIN_KINASE_ST"/>
    <property type="match status" value="1"/>
</dbReference>
<comment type="caution">
    <text evidence="14">The sequence shown here is derived from an EMBL/GenBank/DDBJ whole genome shotgun (WGS) entry which is preliminary data.</text>
</comment>
<sequence length="624" mass="69622">MDATRLVGDYELGPKIGFGSFAVVWLAKHRSSGLEVAVKEIDKKLLSPKVRDNLLKEISILSTIDHPNIIRFYEAIETGDRIFLVLEYCSGGDLAGYINRHGKVPEAVAKHFMRQLALGLQVLEEKHFIHRDLKPQNLLLSSKEVTPLLKIGDFGFARSLTPESMAETFCGSPLYMAPEIIRNQKYDAKADLWSAGAILFQLVTGKPPFDGTNHMQLFQNIVRDTELKFPQDALNEIHPDCVDLCKSLLRRNPVERLTFREFFTHKFFQEPRQMPGVVYSDSTTSKGKSSLPSAQPSCTNRFKSSAENVYKQGSSSSASNSQILMPHISCEKTRKDTEGQYSSNQFRVFDSLELIEREYVLVNRPSASLEGSDCFDTSLQDSGIPNFLPRNDKGSSSSLEAQRPLPDVSGPRPATGSYLLTERQRLTILHPPKKLQLLHQYAEALTEVAREMGNAGQVKESFAVTLVVLAVWTKALEICDSWMMTVGEGSVIPDPTTAPETSIPDLNSPALAKTWVTKEFVTAFNQAENSSTQLNETSAATHMPDAMETIYERALAYGKSGGAEEYLNNKESAATLYNKAILLLSFIIEEAVTLSLNPPFSLTLDDKKRILYYISNLQHRRSHL</sequence>
<dbReference type="GO" id="GO:0000045">
    <property type="term" value="P:autophagosome assembly"/>
    <property type="evidence" value="ECO:0007669"/>
    <property type="project" value="TreeGrafter"/>
</dbReference>
<feature type="domain" description="Protein kinase" evidence="13">
    <location>
        <begin position="10"/>
        <end position="268"/>
    </location>
</feature>
<evidence type="ECO:0000256" key="6">
    <source>
        <dbReference type="ARBA" id="ARBA00022777"/>
    </source>
</evidence>
<dbReference type="GO" id="GO:0010506">
    <property type="term" value="P:regulation of autophagy"/>
    <property type="evidence" value="ECO:0007669"/>
    <property type="project" value="InterPro"/>
</dbReference>
<dbReference type="InterPro" id="IPR000719">
    <property type="entry name" value="Prot_kinase_dom"/>
</dbReference>
<keyword evidence="2" id="KW-0813">Transport</keyword>
<evidence type="ECO:0000256" key="4">
    <source>
        <dbReference type="ARBA" id="ARBA00022679"/>
    </source>
</evidence>
<dbReference type="EMBL" id="CABITT030000005">
    <property type="protein sequence ID" value="VVB06570.1"/>
    <property type="molecule type" value="Genomic_DNA"/>
</dbReference>
<reference evidence="14" key="1">
    <citation type="submission" date="2019-07" db="EMBL/GenBank/DDBJ databases">
        <authorList>
            <person name="Dittberner H."/>
        </authorList>
    </citation>
    <scope>NUCLEOTIDE SEQUENCE [LARGE SCALE GENOMIC DNA]</scope>
</reference>
<dbReference type="InterPro" id="IPR017441">
    <property type="entry name" value="Protein_kinase_ATP_BS"/>
</dbReference>
<dbReference type="SMART" id="SM00220">
    <property type="entry name" value="S_TKc"/>
    <property type="match status" value="1"/>
</dbReference>
<protein>
    <recommendedName>
        <fullName evidence="13">Protein kinase domain-containing protein</fullName>
    </recommendedName>
</protein>